<dbReference type="PANTHER" id="PTHR37984:SF8">
    <property type="entry name" value="CCHC-TYPE DOMAIN-CONTAINING PROTEIN"/>
    <property type="match status" value="1"/>
</dbReference>
<dbReference type="InterPro" id="IPR050951">
    <property type="entry name" value="Retrovirus_Pol_polyprotein"/>
</dbReference>
<proteinExistence type="inferred from homology"/>
<comment type="caution">
    <text evidence="4">The sequence shown here is derived from an EMBL/GenBank/DDBJ whole genome shotgun (WGS) entry which is preliminary data.</text>
</comment>
<dbReference type="Gene3D" id="3.10.10.10">
    <property type="entry name" value="HIV Type 1 Reverse Transcriptase, subunit A, domain 1"/>
    <property type="match status" value="1"/>
</dbReference>
<name>A0A9Q1ITL5_SYNKA</name>
<evidence type="ECO:0000259" key="3">
    <source>
        <dbReference type="Pfam" id="PF00078"/>
    </source>
</evidence>
<dbReference type="Proteomes" id="UP001152622">
    <property type="component" value="Chromosome 8"/>
</dbReference>
<comment type="similarity">
    <text evidence="1">Belongs to the beta type-B retroviral polymerase family. HERV class-II K(HML-2) pol subfamily.</text>
</comment>
<evidence type="ECO:0000256" key="2">
    <source>
        <dbReference type="ARBA" id="ARBA00012180"/>
    </source>
</evidence>
<keyword evidence="5" id="KW-1185">Reference proteome</keyword>
<dbReference type="AlphaFoldDB" id="A0A9Q1ITL5"/>
<dbReference type="InterPro" id="IPR043502">
    <property type="entry name" value="DNA/RNA_pol_sf"/>
</dbReference>
<reference evidence="4" key="1">
    <citation type="journal article" date="2023" name="Science">
        <title>Genome structures resolve the early diversification of teleost fishes.</title>
        <authorList>
            <person name="Parey E."/>
            <person name="Louis A."/>
            <person name="Montfort J."/>
            <person name="Bouchez O."/>
            <person name="Roques C."/>
            <person name="Iampietro C."/>
            <person name="Lluch J."/>
            <person name="Castinel A."/>
            <person name="Donnadieu C."/>
            <person name="Desvignes T."/>
            <person name="Floi Bucao C."/>
            <person name="Jouanno E."/>
            <person name="Wen M."/>
            <person name="Mejri S."/>
            <person name="Dirks R."/>
            <person name="Jansen H."/>
            <person name="Henkel C."/>
            <person name="Chen W.J."/>
            <person name="Zahm M."/>
            <person name="Cabau C."/>
            <person name="Klopp C."/>
            <person name="Thompson A.W."/>
            <person name="Robinson-Rechavi M."/>
            <person name="Braasch I."/>
            <person name="Lecointre G."/>
            <person name="Bobe J."/>
            <person name="Postlethwait J.H."/>
            <person name="Berthelot C."/>
            <person name="Roest Crollius H."/>
            <person name="Guiguen Y."/>
        </authorList>
    </citation>
    <scope>NUCLEOTIDE SEQUENCE</scope>
    <source>
        <strain evidence="4">WJC10195</strain>
    </source>
</reference>
<sequence>MPKAKVSSIIDAKCGFWQIPLSEESSKLTTFMTPVGRYTFLRMPYGISTGSEVVQRCYSEVTAPLHQLLHQDMDWSWQEHHTAAFTKPKELITSPPVLQCTSQSCCLQTPKIERELLALVYACHKFHDYLWPACDWSSS</sequence>
<organism evidence="4 5">
    <name type="scientific">Synaphobranchus kaupii</name>
    <name type="common">Kaup's arrowtooth eel</name>
    <dbReference type="NCBI Taxonomy" id="118154"/>
    <lineage>
        <taxon>Eukaryota</taxon>
        <taxon>Metazoa</taxon>
        <taxon>Chordata</taxon>
        <taxon>Craniata</taxon>
        <taxon>Vertebrata</taxon>
        <taxon>Euteleostomi</taxon>
        <taxon>Actinopterygii</taxon>
        <taxon>Neopterygii</taxon>
        <taxon>Teleostei</taxon>
        <taxon>Anguilliformes</taxon>
        <taxon>Synaphobranchidae</taxon>
        <taxon>Synaphobranchus</taxon>
    </lineage>
</organism>
<dbReference type="Pfam" id="PF00078">
    <property type="entry name" value="RVT_1"/>
    <property type="match status" value="1"/>
</dbReference>
<dbReference type="EMBL" id="JAINUF010000008">
    <property type="protein sequence ID" value="KAJ8351881.1"/>
    <property type="molecule type" value="Genomic_DNA"/>
</dbReference>
<dbReference type="EC" id="3.1.26.4" evidence="2"/>
<dbReference type="GO" id="GO:0004523">
    <property type="term" value="F:RNA-DNA hybrid ribonuclease activity"/>
    <property type="evidence" value="ECO:0007669"/>
    <property type="project" value="UniProtKB-EC"/>
</dbReference>
<dbReference type="PANTHER" id="PTHR37984">
    <property type="entry name" value="PROTEIN CBG26694"/>
    <property type="match status" value="1"/>
</dbReference>
<dbReference type="OrthoDB" id="8037068at2759"/>
<dbReference type="SUPFAM" id="SSF56672">
    <property type="entry name" value="DNA/RNA polymerases"/>
    <property type="match status" value="1"/>
</dbReference>
<accession>A0A9Q1ITL5</accession>
<evidence type="ECO:0000313" key="5">
    <source>
        <dbReference type="Proteomes" id="UP001152622"/>
    </source>
</evidence>
<dbReference type="Gene3D" id="3.30.70.270">
    <property type="match status" value="1"/>
</dbReference>
<evidence type="ECO:0000256" key="1">
    <source>
        <dbReference type="ARBA" id="ARBA00010879"/>
    </source>
</evidence>
<protein>
    <recommendedName>
        <fullName evidence="2">ribonuclease H</fullName>
        <ecNumber evidence="2">3.1.26.4</ecNumber>
    </recommendedName>
</protein>
<gene>
    <name evidence="4" type="ORF">SKAU_G00233570</name>
</gene>
<dbReference type="InterPro" id="IPR043128">
    <property type="entry name" value="Rev_trsase/Diguanyl_cyclase"/>
</dbReference>
<evidence type="ECO:0000313" key="4">
    <source>
        <dbReference type="EMBL" id="KAJ8351881.1"/>
    </source>
</evidence>
<dbReference type="InterPro" id="IPR000477">
    <property type="entry name" value="RT_dom"/>
</dbReference>
<feature type="domain" description="Reverse transcriptase" evidence="3">
    <location>
        <begin position="2"/>
        <end position="67"/>
    </location>
</feature>